<dbReference type="PIRSF" id="PIRSF028160">
    <property type="entry name" value="UCP028160"/>
    <property type="match status" value="1"/>
</dbReference>
<dbReference type="InterPro" id="IPR016872">
    <property type="entry name" value="UCP028160"/>
</dbReference>
<dbReference type="InterPro" id="IPR010858">
    <property type="entry name" value="DUF1481"/>
</dbReference>
<dbReference type="RefSeq" id="WP_016960659.1">
    <property type="nucleotide sequence ID" value="NZ_AJWN02000011.1"/>
</dbReference>
<organism evidence="2 3">
    <name type="scientific">Enterovibrio norvegicus FF-454</name>
    <dbReference type="NCBI Taxonomy" id="1185651"/>
    <lineage>
        <taxon>Bacteria</taxon>
        <taxon>Pseudomonadati</taxon>
        <taxon>Pseudomonadota</taxon>
        <taxon>Gammaproteobacteria</taxon>
        <taxon>Vibrionales</taxon>
        <taxon>Vibrionaceae</taxon>
        <taxon>Enterovibrio</taxon>
    </lineage>
</organism>
<keyword evidence="2" id="KW-0413">Isomerase</keyword>
<evidence type="ECO:0000256" key="1">
    <source>
        <dbReference type="SAM" id="SignalP"/>
    </source>
</evidence>
<dbReference type="Pfam" id="PF07356">
    <property type="entry name" value="DUF1481"/>
    <property type="match status" value="1"/>
</dbReference>
<keyword evidence="3" id="KW-1185">Reference proteome</keyword>
<evidence type="ECO:0000313" key="3">
    <source>
        <dbReference type="Proteomes" id="UP000095039"/>
    </source>
</evidence>
<sequence length="226" mass="25625">MRSAVTPLVSFLILSLAGCSSTESAKPPVQTQTAMIQGDATSIYWLDERLGFPETLSERILMGDYGQYSTEYRWRKGIVREIQRDGEVLIDGKLTQQSFLIRYDSEGQAVYQQNRLDGDLRPLRTTDLVRYYQQAEQALSQARELNKSGHQFFQGYWSKGILEECFTDEEKALSFNAAVPSFILQRLNQEDNFIAAMGKVGRKMNTVDAIIALDNDSADCIERPDL</sequence>
<comment type="caution">
    <text evidence="2">The sequence shown here is derived from an EMBL/GenBank/DDBJ whole genome shotgun (WGS) entry which is preliminary data.</text>
</comment>
<feature type="chain" id="PRO_5009172738" evidence="1">
    <location>
        <begin position="26"/>
        <end position="226"/>
    </location>
</feature>
<protein>
    <submittedName>
        <fullName evidence="2">Peptidylprolyl isomerase</fullName>
    </submittedName>
</protein>
<dbReference type="EMBL" id="AJWN02000011">
    <property type="protein sequence ID" value="OEE64051.1"/>
    <property type="molecule type" value="Genomic_DNA"/>
</dbReference>
<dbReference type="PROSITE" id="PS51257">
    <property type="entry name" value="PROKAR_LIPOPROTEIN"/>
    <property type="match status" value="1"/>
</dbReference>
<evidence type="ECO:0000313" key="2">
    <source>
        <dbReference type="EMBL" id="OEE64051.1"/>
    </source>
</evidence>
<proteinExistence type="predicted"/>
<name>A0A1E5CEX5_9GAMM</name>
<dbReference type="GO" id="GO:0016853">
    <property type="term" value="F:isomerase activity"/>
    <property type="evidence" value="ECO:0007669"/>
    <property type="project" value="UniProtKB-KW"/>
</dbReference>
<dbReference type="Proteomes" id="UP000095039">
    <property type="component" value="Unassembled WGS sequence"/>
</dbReference>
<gene>
    <name evidence="2" type="ORF">A1OK_05985</name>
</gene>
<keyword evidence="1" id="KW-0732">Signal</keyword>
<reference evidence="2 3" key="1">
    <citation type="journal article" date="2012" name="Science">
        <title>Ecological populations of bacteria act as socially cohesive units of antibiotic production and resistance.</title>
        <authorList>
            <person name="Cordero O.X."/>
            <person name="Wildschutte H."/>
            <person name="Kirkup B."/>
            <person name="Proehl S."/>
            <person name="Ngo L."/>
            <person name="Hussain F."/>
            <person name="Le Roux F."/>
            <person name="Mincer T."/>
            <person name="Polz M.F."/>
        </authorList>
    </citation>
    <scope>NUCLEOTIDE SEQUENCE [LARGE SCALE GENOMIC DNA]</scope>
    <source>
        <strain evidence="2 3">FF-454</strain>
    </source>
</reference>
<accession>A0A1E5CEX5</accession>
<dbReference type="AlphaFoldDB" id="A0A1E5CEX5"/>
<feature type="signal peptide" evidence="1">
    <location>
        <begin position="1"/>
        <end position="25"/>
    </location>
</feature>